<dbReference type="KEGG" id="ome:OLMES_5065"/>
<dbReference type="RefSeq" id="WP_087463762.1">
    <property type="nucleotide sequence ID" value="NZ_CP021425.1"/>
</dbReference>
<evidence type="ECO:0008006" key="3">
    <source>
        <dbReference type="Google" id="ProtNLM"/>
    </source>
</evidence>
<reference evidence="1 2" key="1">
    <citation type="submission" date="2017-05" db="EMBL/GenBank/DDBJ databases">
        <title>Genomic insights into alkan degradation activity of Oleiphilus messinensis.</title>
        <authorList>
            <person name="Kozyavkin S.A."/>
            <person name="Slesarev A.I."/>
            <person name="Golyshin P.N."/>
            <person name="Korzhenkov A."/>
            <person name="Golyshina O.N."/>
            <person name="Toshchakov S.V."/>
        </authorList>
    </citation>
    <scope>NUCLEOTIDE SEQUENCE [LARGE SCALE GENOMIC DNA]</scope>
    <source>
        <strain evidence="1 2">ME102</strain>
    </source>
</reference>
<dbReference type="OrthoDB" id="9796962at2"/>
<dbReference type="Gene3D" id="2.60.40.1890">
    <property type="entry name" value="PCu(A)C copper chaperone"/>
    <property type="match status" value="1"/>
</dbReference>
<dbReference type="EMBL" id="CP021425">
    <property type="protein sequence ID" value="ARU59049.1"/>
    <property type="molecule type" value="Genomic_DNA"/>
</dbReference>
<dbReference type="AlphaFoldDB" id="A0A1Y0IFZ6"/>
<protein>
    <recommendedName>
        <fullName evidence="3">Copper chaperone PCu(A)C</fullName>
    </recommendedName>
</protein>
<evidence type="ECO:0000313" key="2">
    <source>
        <dbReference type="Proteomes" id="UP000196027"/>
    </source>
</evidence>
<dbReference type="SUPFAM" id="SSF110087">
    <property type="entry name" value="DR1885-like metal-binding protein"/>
    <property type="match status" value="1"/>
</dbReference>
<dbReference type="InterPro" id="IPR058248">
    <property type="entry name" value="Lxx211020-like"/>
</dbReference>
<keyword evidence="2" id="KW-1185">Reference proteome</keyword>
<dbReference type="InterPro" id="IPR036182">
    <property type="entry name" value="PCuAC_sf"/>
</dbReference>
<organism evidence="1 2">
    <name type="scientific">Oleiphilus messinensis</name>
    <dbReference type="NCBI Taxonomy" id="141451"/>
    <lineage>
        <taxon>Bacteria</taxon>
        <taxon>Pseudomonadati</taxon>
        <taxon>Pseudomonadota</taxon>
        <taxon>Gammaproteobacteria</taxon>
        <taxon>Oceanospirillales</taxon>
        <taxon>Oleiphilaceae</taxon>
        <taxon>Oleiphilus</taxon>
    </lineage>
</organism>
<gene>
    <name evidence="1" type="ORF">OLMES_5065</name>
</gene>
<dbReference type="PANTHER" id="PTHR36302">
    <property type="entry name" value="BLR7088 PROTEIN"/>
    <property type="match status" value="1"/>
</dbReference>
<dbReference type="Proteomes" id="UP000196027">
    <property type="component" value="Chromosome"/>
</dbReference>
<dbReference type="InterPro" id="IPR007410">
    <property type="entry name" value="LpqE-like"/>
</dbReference>
<sequence length="163" mass="17782">MNANTLNRNSVFKLLSFTGLLLISSFSYSHSFTLGEISISHPWARETALPGLNGAVYVTINNSGASADRLVSVTTPLSKRAEIHENKMADGMMEMNHLSEGLVIPPQGTVRLEPAGFHIMLIKLEKRLEAKTHIPVTLVFEKAGNITINVAVQSLEDSPTAFH</sequence>
<evidence type="ECO:0000313" key="1">
    <source>
        <dbReference type="EMBL" id="ARU59049.1"/>
    </source>
</evidence>
<name>A0A1Y0IFZ6_9GAMM</name>
<dbReference type="Pfam" id="PF04314">
    <property type="entry name" value="PCuAC"/>
    <property type="match status" value="1"/>
</dbReference>
<dbReference type="PANTHER" id="PTHR36302:SF1">
    <property type="entry name" value="COPPER CHAPERONE PCU(A)C"/>
    <property type="match status" value="1"/>
</dbReference>
<accession>A0A1Y0IFZ6</accession>
<proteinExistence type="predicted"/>